<dbReference type="Proteomes" id="UP000299102">
    <property type="component" value="Unassembled WGS sequence"/>
</dbReference>
<proteinExistence type="predicted"/>
<dbReference type="EMBL" id="BGZK01001214">
    <property type="protein sequence ID" value="GBP74595.1"/>
    <property type="molecule type" value="Genomic_DNA"/>
</dbReference>
<keyword evidence="3" id="KW-1185">Reference proteome</keyword>
<gene>
    <name evidence="2" type="ORF">EVAR_49176_1</name>
</gene>
<evidence type="ECO:0000313" key="2">
    <source>
        <dbReference type="EMBL" id="GBP74595.1"/>
    </source>
</evidence>
<dbReference type="AlphaFoldDB" id="A0A4C1YJT6"/>
<reference evidence="2 3" key="1">
    <citation type="journal article" date="2019" name="Commun. Biol.">
        <title>The bagworm genome reveals a unique fibroin gene that provides high tensile strength.</title>
        <authorList>
            <person name="Kono N."/>
            <person name="Nakamura H."/>
            <person name="Ohtoshi R."/>
            <person name="Tomita M."/>
            <person name="Numata K."/>
            <person name="Arakawa K."/>
        </authorList>
    </citation>
    <scope>NUCLEOTIDE SEQUENCE [LARGE SCALE GENOMIC DNA]</scope>
</reference>
<feature type="region of interest" description="Disordered" evidence="1">
    <location>
        <begin position="1"/>
        <end position="29"/>
    </location>
</feature>
<evidence type="ECO:0000256" key="1">
    <source>
        <dbReference type="SAM" id="MobiDB-lite"/>
    </source>
</evidence>
<evidence type="ECO:0000313" key="3">
    <source>
        <dbReference type="Proteomes" id="UP000299102"/>
    </source>
</evidence>
<comment type="caution">
    <text evidence="2">The sequence shown here is derived from an EMBL/GenBank/DDBJ whole genome shotgun (WGS) entry which is preliminary data.</text>
</comment>
<accession>A0A4C1YJT6</accession>
<organism evidence="2 3">
    <name type="scientific">Eumeta variegata</name>
    <name type="common">Bagworm moth</name>
    <name type="synonym">Eumeta japonica</name>
    <dbReference type="NCBI Taxonomy" id="151549"/>
    <lineage>
        <taxon>Eukaryota</taxon>
        <taxon>Metazoa</taxon>
        <taxon>Ecdysozoa</taxon>
        <taxon>Arthropoda</taxon>
        <taxon>Hexapoda</taxon>
        <taxon>Insecta</taxon>
        <taxon>Pterygota</taxon>
        <taxon>Neoptera</taxon>
        <taxon>Endopterygota</taxon>
        <taxon>Lepidoptera</taxon>
        <taxon>Glossata</taxon>
        <taxon>Ditrysia</taxon>
        <taxon>Tineoidea</taxon>
        <taxon>Psychidae</taxon>
        <taxon>Oiketicinae</taxon>
        <taxon>Eumeta</taxon>
    </lineage>
</organism>
<sequence length="96" mass="10405">MNKKTKKDSAESGSGLGGGEGGGKKRTRRRRHVMMCEWHQLVLSFITPIAELRTTITFLFQILGSDLRPSTLANVEGLRSFATDGLTCSHGATGLI</sequence>
<name>A0A4C1YJT6_EUMVA</name>
<protein>
    <submittedName>
        <fullName evidence="2">Uncharacterized protein</fullName>
    </submittedName>
</protein>